<dbReference type="InterPro" id="IPR000219">
    <property type="entry name" value="DH_dom"/>
</dbReference>
<dbReference type="GO" id="GO:0016477">
    <property type="term" value="P:cell migration"/>
    <property type="evidence" value="ECO:0007669"/>
    <property type="project" value="TreeGrafter"/>
</dbReference>
<sequence length="111" mass="12940">MYNNMGQIISGFYFGSDASLNSLYQKMGMTEDDKRNCCLREIRETESRYYHTLEEIRDNYMLPLKPILAPAEVAVIFINLEELIKVHSNFLRSIKTSGSNISQVFLDYKEK</sequence>
<accession>A0AAV6YVC5</accession>
<proteinExistence type="predicted"/>
<dbReference type="Gene3D" id="1.20.900.10">
    <property type="entry name" value="Dbl homology (DH) domain"/>
    <property type="match status" value="1"/>
</dbReference>
<dbReference type="EMBL" id="WNYA01025332">
    <property type="protein sequence ID" value="KAG8537923.1"/>
    <property type="molecule type" value="Genomic_DNA"/>
</dbReference>
<dbReference type="PANTHER" id="PTHR45818:SF4">
    <property type="entry name" value="GUANINE NUCLEOTIDE EXCHANGE FACTOR VAV2"/>
    <property type="match status" value="1"/>
</dbReference>
<organism evidence="2 3">
    <name type="scientific">Engystomops pustulosus</name>
    <name type="common">Tungara frog</name>
    <name type="synonym">Physalaemus pustulosus</name>
    <dbReference type="NCBI Taxonomy" id="76066"/>
    <lineage>
        <taxon>Eukaryota</taxon>
        <taxon>Metazoa</taxon>
        <taxon>Chordata</taxon>
        <taxon>Craniata</taxon>
        <taxon>Vertebrata</taxon>
        <taxon>Euteleostomi</taxon>
        <taxon>Amphibia</taxon>
        <taxon>Batrachia</taxon>
        <taxon>Anura</taxon>
        <taxon>Neobatrachia</taxon>
        <taxon>Hyloidea</taxon>
        <taxon>Leptodactylidae</taxon>
        <taxon>Leiuperinae</taxon>
        <taxon>Engystomops</taxon>
    </lineage>
</organism>
<dbReference type="SUPFAM" id="SSF48065">
    <property type="entry name" value="DBL homology domain (DH-domain)"/>
    <property type="match status" value="1"/>
</dbReference>
<dbReference type="AlphaFoldDB" id="A0AAV6YVC5"/>
<feature type="domain" description="DH" evidence="1">
    <location>
        <begin position="34"/>
        <end position="111"/>
    </location>
</feature>
<evidence type="ECO:0000259" key="1">
    <source>
        <dbReference type="PROSITE" id="PS50010"/>
    </source>
</evidence>
<reference evidence="2" key="1">
    <citation type="thesis" date="2020" institute="ProQuest LLC" country="789 East Eisenhower Parkway, Ann Arbor, MI, USA">
        <title>Comparative Genomics and Chromosome Evolution.</title>
        <authorList>
            <person name="Mudd A.B."/>
        </authorList>
    </citation>
    <scope>NUCLEOTIDE SEQUENCE</scope>
    <source>
        <strain evidence="2">237g6f4</strain>
        <tissue evidence="2">Blood</tissue>
    </source>
</reference>
<evidence type="ECO:0000313" key="3">
    <source>
        <dbReference type="Proteomes" id="UP000824782"/>
    </source>
</evidence>
<dbReference type="InterPro" id="IPR035899">
    <property type="entry name" value="DBL_dom_sf"/>
</dbReference>
<protein>
    <recommendedName>
        <fullName evidence="1">DH domain-containing protein</fullName>
    </recommendedName>
</protein>
<evidence type="ECO:0000313" key="2">
    <source>
        <dbReference type="EMBL" id="KAG8537923.1"/>
    </source>
</evidence>
<name>A0AAV6YVC5_ENGPU</name>
<dbReference type="PANTHER" id="PTHR45818">
    <property type="entry name" value="PROTEIN VAV"/>
    <property type="match status" value="1"/>
</dbReference>
<dbReference type="PROSITE" id="PS50010">
    <property type="entry name" value="DH_2"/>
    <property type="match status" value="1"/>
</dbReference>
<dbReference type="Pfam" id="PF00621">
    <property type="entry name" value="RhoGEF"/>
    <property type="match status" value="1"/>
</dbReference>
<gene>
    <name evidence="2" type="ORF">GDO81_023563</name>
</gene>
<keyword evidence="3" id="KW-1185">Reference proteome</keyword>
<dbReference type="GO" id="GO:0005085">
    <property type="term" value="F:guanyl-nucleotide exchange factor activity"/>
    <property type="evidence" value="ECO:0007669"/>
    <property type="project" value="InterPro"/>
</dbReference>
<dbReference type="Proteomes" id="UP000824782">
    <property type="component" value="Unassembled WGS sequence"/>
</dbReference>
<comment type="caution">
    <text evidence="2">The sequence shown here is derived from an EMBL/GenBank/DDBJ whole genome shotgun (WGS) entry which is preliminary data.</text>
</comment>
<dbReference type="GO" id="GO:0005737">
    <property type="term" value="C:cytoplasm"/>
    <property type="evidence" value="ECO:0007669"/>
    <property type="project" value="TreeGrafter"/>
</dbReference>